<proteinExistence type="predicted"/>
<protein>
    <submittedName>
        <fullName evidence="1">Uncharacterized protein</fullName>
    </submittedName>
</protein>
<evidence type="ECO:0000313" key="1">
    <source>
        <dbReference type="EMBL" id="RNA26575.1"/>
    </source>
</evidence>
<evidence type="ECO:0000313" key="2">
    <source>
        <dbReference type="Proteomes" id="UP000276133"/>
    </source>
</evidence>
<comment type="caution">
    <text evidence="1">The sequence shown here is derived from an EMBL/GenBank/DDBJ whole genome shotgun (WGS) entry which is preliminary data.</text>
</comment>
<accession>A0A3M7RTC6</accession>
<sequence>MLLSRPQLPTNKNFNPKIGDQQLVTQLKTKRTNLKYQLLIYKTKQPFSIKKYFLFIRQLLIKYFKTYKPYVQNSSTPS</sequence>
<name>A0A3M7RTC6_BRAPC</name>
<gene>
    <name evidence="1" type="ORF">BpHYR1_037329</name>
</gene>
<organism evidence="1 2">
    <name type="scientific">Brachionus plicatilis</name>
    <name type="common">Marine rotifer</name>
    <name type="synonym">Brachionus muelleri</name>
    <dbReference type="NCBI Taxonomy" id="10195"/>
    <lineage>
        <taxon>Eukaryota</taxon>
        <taxon>Metazoa</taxon>
        <taxon>Spiralia</taxon>
        <taxon>Gnathifera</taxon>
        <taxon>Rotifera</taxon>
        <taxon>Eurotatoria</taxon>
        <taxon>Monogononta</taxon>
        <taxon>Pseudotrocha</taxon>
        <taxon>Ploima</taxon>
        <taxon>Brachionidae</taxon>
        <taxon>Brachionus</taxon>
    </lineage>
</organism>
<reference evidence="1 2" key="1">
    <citation type="journal article" date="2018" name="Sci. Rep.">
        <title>Genomic signatures of local adaptation to the degree of environmental predictability in rotifers.</title>
        <authorList>
            <person name="Franch-Gras L."/>
            <person name="Hahn C."/>
            <person name="Garcia-Roger E.M."/>
            <person name="Carmona M.J."/>
            <person name="Serra M."/>
            <person name="Gomez A."/>
        </authorList>
    </citation>
    <scope>NUCLEOTIDE SEQUENCE [LARGE SCALE GENOMIC DNA]</scope>
    <source>
        <strain evidence="1">HYR1</strain>
    </source>
</reference>
<dbReference type="EMBL" id="REGN01002710">
    <property type="protein sequence ID" value="RNA26575.1"/>
    <property type="molecule type" value="Genomic_DNA"/>
</dbReference>
<keyword evidence="2" id="KW-1185">Reference proteome</keyword>
<dbReference type="Proteomes" id="UP000276133">
    <property type="component" value="Unassembled WGS sequence"/>
</dbReference>
<dbReference type="AlphaFoldDB" id="A0A3M7RTC6"/>